<dbReference type="InterPro" id="IPR006664">
    <property type="entry name" value="OMP_bac"/>
</dbReference>
<dbReference type="Pfam" id="PF00691">
    <property type="entry name" value="OmpA"/>
    <property type="match status" value="1"/>
</dbReference>
<dbReference type="PRINTS" id="PR01021">
    <property type="entry name" value="OMPADOMAIN"/>
</dbReference>
<dbReference type="EMBL" id="NRJF01000133">
    <property type="protein sequence ID" value="RIY34713.1"/>
    <property type="molecule type" value="Genomic_DNA"/>
</dbReference>
<keyword evidence="15" id="KW-1185">Reference proteome</keyword>
<dbReference type="InterPro" id="IPR000498">
    <property type="entry name" value="OmpA-like_TM_dom"/>
</dbReference>
<dbReference type="GO" id="GO:0015288">
    <property type="term" value="F:porin activity"/>
    <property type="evidence" value="ECO:0007669"/>
    <property type="project" value="UniProtKB-KW"/>
</dbReference>
<evidence type="ECO:0000313" key="14">
    <source>
        <dbReference type="EMBL" id="RIY34713.1"/>
    </source>
</evidence>
<keyword evidence="9" id="KW-1015">Disulfide bond</keyword>
<evidence type="ECO:0000256" key="4">
    <source>
        <dbReference type="ARBA" id="ARBA00022452"/>
    </source>
</evidence>
<keyword evidence="5" id="KW-0812">Transmembrane</keyword>
<feature type="signal peptide" evidence="12">
    <location>
        <begin position="1"/>
        <end position="19"/>
    </location>
</feature>
<dbReference type="GO" id="GO:0006811">
    <property type="term" value="P:monoatomic ion transport"/>
    <property type="evidence" value="ECO:0007669"/>
    <property type="project" value="UniProtKB-KW"/>
</dbReference>
<dbReference type="Pfam" id="PF01389">
    <property type="entry name" value="OmpA_membrane"/>
    <property type="match status" value="1"/>
</dbReference>
<keyword evidence="8 11" id="KW-0472">Membrane</keyword>
<dbReference type="GO" id="GO:0046930">
    <property type="term" value="C:pore complex"/>
    <property type="evidence" value="ECO:0007669"/>
    <property type="project" value="UniProtKB-KW"/>
</dbReference>
<evidence type="ECO:0000256" key="10">
    <source>
        <dbReference type="ARBA" id="ARBA00023237"/>
    </source>
</evidence>
<evidence type="ECO:0000256" key="11">
    <source>
        <dbReference type="PROSITE-ProRule" id="PRU00473"/>
    </source>
</evidence>
<dbReference type="PROSITE" id="PS51123">
    <property type="entry name" value="OMPA_2"/>
    <property type="match status" value="1"/>
</dbReference>
<evidence type="ECO:0000259" key="13">
    <source>
        <dbReference type="PROSITE" id="PS51123"/>
    </source>
</evidence>
<evidence type="ECO:0000256" key="12">
    <source>
        <dbReference type="SAM" id="SignalP"/>
    </source>
</evidence>
<name>A0A3A1Y8S4_9GAMM</name>
<dbReference type="OrthoDB" id="1149075at2"/>
<evidence type="ECO:0000256" key="2">
    <source>
        <dbReference type="ARBA" id="ARBA00005710"/>
    </source>
</evidence>
<dbReference type="InterPro" id="IPR006690">
    <property type="entry name" value="OMPA-like_CS"/>
</dbReference>
<evidence type="ECO:0000256" key="3">
    <source>
        <dbReference type="ARBA" id="ARBA00022448"/>
    </source>
</evidence>
<dbReference type="SUPFAM" id="SSF103088">
    <property type="entry name" value="OmpA-like"/>
    <property type="match status" value="1"/>
</dbReference>
<reference evidence="14 15" key="1">
    <citation type="submission" date="2017-08" db="EMBL/GenBank/DDBJ databases">
        <title>Reclassification of Bisgaard taxon 37 and 44.</title>
        <authorList>
            <person name="Christensen H."/>
        </authorList>
    </citation>
    <scope>NUCLEOTIDE SEQUENCE [LARGE SCALE GENOMIC DNA]</scope>
    <source>
        <strain evidence="14 15">EEAB3T1</strain>
    </source>
</reference>
<dbReference type="RefSeq" id="WP_119534874.1">
    <property type="nucleotide sequence ID" value="NZ_NRJF01000133.1"/>
</dbReference>
<dbReference type="PANTHER" id="PTHR30329:SF21">
    <property type="entry name" value="LIPOPROTEIN YIAD-RELATED"/>
    <property type="match status" value="1"/>
</dbReference>
<accession>A0A3A1Y8S4</accession>
<evidence type="ECO:0000256" key="5">
    <source>
        <dbReference type="ARBA" id="ARBA00022692"/>
    </source>
</evidence>
<dbReference type="Gene3D" id="2.40.160.20">
    <property type="match status" value="1"/>
</dbReference>
<comment type="similarity">
    <text evidence="2">Belongs to the outer membrane OOP (TC 1.B.6) superfamily. OmpA family.</text>
</comment>
<dbReference type="Gene3D" id="3.30.1330.60">
    <property type="entry name" value="OmpA-like domain"/>
    <property type="match status" value="1"/>
</dbReference>
<evidence type="ECO:0000313" key="15">
    <source>
        <dbReference type="Proteomes" id="UP000265964"/>
    </source>
</evidence>
<feature type="chain" id="PRO_5017272729" description="OmpA-like domain-containing protein" evidence="12">
    <location>
        <begin position="20"/>
        <end position="356"/>
    </location>
</feature>
<dbReference type="PRINTS" id="PR01022">
    <property type="entry name" value="OUTRMMBRANEA"/>
</dbReference>
<dbReference type="PROSITE" id="PS01068">
    <property type="entry name" value="OMPA_1"/>
    <property type="match status" value="1"/>
</dbReference>
<comment type="subcellular location">
    <subcellularLocation>
        <location evidence="1">Cell outer membrane</location>
        <topology evidence="1">Multi-pass membrane protein</topology>
    </subcellularLocation>
</comment>
<comment type="caution">
    <text evidence="14">The sequence shown here is derived from an EMBL/GenBank/DDBJ whole genome shotgun (WGS) entry which is preliminary data.</text>
</comment>
<evidence type="ECO:0000256" key="9">
    <source>
        <dbReference type="ARBA" id="ARBA00023157"/>
    </source>
</evidence>
<evidence type="ECO:0000256" key="1">
    <source>
        <dbReference type="ARBA" id="ARBA00004571"/>
    </source>
</evidence>
<keyword evidence="4" id="KW-1134">Transmembrane beta strand</keyword>
<keyword evidence="12" id="KW-0732">Signal</keyword>
<dbReference type="InterPro" id="IPR002368">
    <property type="entry name" value="OmpA"/>
</dbReference>
<sequence>MKKTAAALLALTATSVAFAAPSANSFYVTGKVGYTNYHNDVQLNTKSNDNAYRDGDGVAYGLFLGYRLNNHVAFELGWQKPHNNNYNYNDTTTFTHKSNVLDLGVKFNQFIGSKVNVFAGLGAGVFFNKVVTASDVVSEKTQVAPYASAGLEYYFVDSFAVGVEYKAYFRTFNDSKVNAASGSYAVTLADSVNNNSNRYRPDVHLVQATATYVFGQSKPVEVAPVVTTEKFELKSDVLFALNSDKLGPNAAESFKDVLARYNNPNATVSSVEVVGHADRTGSAAYNLKLSERRAQTVANYLVENGVDQSLLTVKGVGSAEPVTNGCYDVKGRKALAACLAPDRRVDVYVTGTKESK</sequence>
<dbReference type="GO" id="GO:0009279">
    <property type="term" value="C:cell outer membrane"/>
    <property type="evidence" value="ECO:0007669"/>
    <property type="project" value="UniProtKB-SubCell"/>
</dbReference>
<evidence type="ECO:0000256" key="6">
    <source>
        <dbReference type="ARBA" id="ARBA00023065"/>
    </source>
</evidence>
<proteinExistence type="inferred from homology"/>
<keyword evidence="6" id="KW-0406">Ion transport</keyword>
<organism evidence="14 15">
    <name type="scientific">Psittacicella gerlachiana</name>
    <dbReference type="NCBI Taxonomy" id="2028574"/>
    <lineage>
        <taxon>Bacteria</taxon>
        <taxon>Pseudomonadati</taxon>
        <taxon>Pseudomonadota</taxon>
        <taxon>Gammaproteobacteria</taxon>
        <taxon>Pasteurellales</taxon>
        <taxon>Psittacicellaceae</taxon>
        <taxon>Psittacicella</taxon>
    </lineage>
</organism>
<dbReference type="PANTHER" id="PTHR30329">
    <property type="entry name" value="STATOR ELEMENT OF FLAGELLAR MOTOR COMPLEX"/>
    <property type="match status" value="1"/>
</dbReference>
<evidence type="ECO:0000256" key="7">
    <source>
        <dbReference type="ARBA" id="ARBA00023114"/>
    </source>
</evidence>
<dbReference type="SUPFAM" id="SSF56925">
    <property type="entry name" value="OMPA-like"/>
    <property type="match status" value="1"/>
</dbReference>
<dbReference type="InterPro" id="IPR050330">
    <property type="entry name" value="Bact_OuterMem_StrucFunc"/>
</dbReference>
<protein>
    <recommendedName>
        <fullName evidence="13">OmpA-like domain-containing protein</fullName>
    </recommendedName>
</protein>
<dbReference type="CDD" id="cd07185">
    <property type="entry name" value="OmpA_C-like"/>
    <property type="match status" value="1"/>
</dbReference>
<keyword evidence="3" id="KW-0813">Transport</keyword>
<gene>
    <name evidence="14" type="ORF">CKF59_05015</name>
</gene>
<dbReference type="InterPro" id="IPR011250">
    <property type="entry name" value="OMP/PagP_B-barrel"/>
</dbReference>
<dbReference type="InterPro" id="IPR036737">
    <property type="entry name" value="OmpA-like_sf"/>
</dbReference>
<dbReference type="InterPro" id="IPR006665">
    <property type="entry name" value="OmpA-like"/>
</dbReference>
<keyword evidence="10" id="KW-0998">Cell outer membrane</keyword>
<evidence type="ECO:0000256" key="8">
    <source>
        <dbReference type="ARBA" id="ARBA00023136"/>
    </source>
</evidence>
<dbReference type="Proteomes" id="UP000265964">
    <property type="component" value="Unassembled WGS sequence"/>
</dbReference>
<feature type="domain" description="OmpA-like" evidence="13">
    <location>
        <begin position="226"/>
        <end position="353"/>
    </location>
</feature>
<keyword evidence="7" id="KW-0626">Porin</keyword>
<dbReference type="AlphaFoldDB" id="A0A3A1Y8S4"/>